<dbReference type="InterPro" id="IPR037171">
    <property type="entry name" value="NagB/RpiA_transferase-like"/>
</dbReference>
<sequence>MSRAVMLEVAKAYYLEDRSKVQIAEDTGLSRWQVARVLDDAREEGVVTIRVEDDDAPQGGLAGRLQEALGVRHAVVAPSRALRPDSGVEAVAQALATYLSEAVGPGEALAIGWSRVIEAMPARLQRLAPCDVVQLAGALTFTGDRVGSVEVIRQVARTAGGTAYPVYAPLVAPTGDIAASLLSSPEIADVMTRAEHADHAVVGIGTWTKEGSSILPLLPARLVKATADAGAAAVVSGRVMDDEGQPLDVGVDERIVGLTLRALRSVPSIIGTCVGAHRVAAVRAAIRAGLVDVLIVDESLAKALLDS</sequence>
<keyword evidence="2" id="KW-0805">Transcription regulation</keyword>
<dbReference type="EMBL" id="JBHUOG010000001">
    <property type="protein sequence ID" value="MFD2792404.1"/>
    <property type="molecule type" value="Genomic_DNA"/>
</dbReference>
<feature type="domain" description="Sugar-binding" evidence="5">
    <location>
        <begin position="62"/>
        <end position="305"/>
    </location>
</feature>
<dbReference type="Proteomes" id="UP001597479">
    <property type="component" value="Unassembled WGS sequence"/>
</dbReference>
<evidence type="ECO:0000256" key="4">
    <source>
        <dbReference type="ARBA" id="ARBA00023163"/>
    </source>
</evidence>
<protein>
    <submittedName>
        <fullName evidence="6">Sugar-binding transcriptional regulator</fullName>
    </submittedName>
</protein>
<dbReference type="Gene3D" id="1.10.10.60">
    <property type="entry name" value="Homeodomain-like"/>
    <property type="match status" value="1"/>
</dbReference>
<dbReference type="Gene3D" id="3.40.50.1360">
    <property type="match status" value="1"/>
</dbReference>
<proteinExistence type="inferred from homology"/>
<organism evidence="6 7">
    <name type="scientific">Promicromonospora vindobonensis</name>
    <dbReference type="NCBI Taxonomy" id="195748"/>
    <lineage>
        <taxon>Bacteria</taxon>
        <taxon>Bacillati</taxon>
        <taxon>Actinomycetota</taxon>
        <taxon>Actinomycetes</taxon>
        <taxon>Micrococcales</taxon>
        <taxon>Promicromonosporaceae</taxon>
        <taxon>Promicromonospora</taxon>
    </lineage>
</organism>
<evidence type="ECO:0000256" key="2">
    <source>
        <dbReference type="ARBA" id="ARBA00023015"/>
    </source>
</evidence>
<evidence type="ECO:0000256" key="3">
    <source>
        <dbReference type="ARBA" id="ARBA00023125"/>
    </source>
</evidence>
<dbReference type="SUPFAM" id="SSF100950">
    <property type="entry name" value="NagB/RpiA/CoA transferase-like"/>
    <property type="match status" value="1"/>
</dbReference>
<comment type="caution">
    <text evidence="6">The sequence shown here is derived from an EMBL/GenBank/DDBJ whole genome shotgun (WGS) entry which is preliminary data.</text>
</comment>
<accession>A0ABW5VN75</accession>
<dbReference type="PANTHER" id="PTHR34294">
    <property type="entry name" value="TRANSCRIPTIONAL REGULATOR-RELATED"/>
    <property type="match status" value="1"/>
</dbReference>
<evidence type="ECO:0000313" key="6">
    <source>
        <dbReference type="EMBL" id="MFD2792404.1"/>
    </source>
</evidence>
<gene>
    <name evidence="6" type="ORF">ACFS27_02460</name>
</gene>
<dbReference type="PANTHER" id="PTHR34294:SF1">
    <property type="entry name" value="TRANSCRIPTIONAL REGULATOR LSRR"/>
    <property type="match status" value="1"/>
</dbReference>
<dbReference type="InterPro" id="IPR051054">
    <property type="entry name" value="SorC_transcr_regulators"/>
</dbReference>
<evidence type="ECO:0000259" key="5">
    <source>
        <dbReference type="Pfam" id="PF04198"/>
    </source>
</evidence>
<comment type="similarity">
    <text evidence="1">Belongs to the SorC transcriptional regulatory family.</text>
</comment>
<dbReference type="RefSeq" id="WP_377179997.1">
    <property type="nucleotide sequence ID" value="NZ_JBHUOG010000001.1"/>
</dbReference>
<keyword evidence="3" id="KW-0238">DNA-binding</keyword>
<dbReference type="InterPro" id="IPR007324">
    <property type="entry name" value="Sugar-bd_dom_put"/>
</dbReference>
<evidence type="ECO:0000256" key="1">
    <source>
        <dbReference type="ARBA" id="ARBA00010466"/>
    </source>
</evidence>
<evidence type="ECO:0000313" key="7">
    <source>
        <dbReference type="Proteomes" id="UP001597479"/>
    </source>
</evidence>
<keyword evidence="4" id="KW-0804">Transcription</keyword>
<dbReference type="Pfam" id="PF04198">
    <property type="entry name" value="Sugar-bind"/>
    <property type="match status" value="1"/>
</dbReference>
<keyword evidence="7" id="KW-1185">Reference proteome</keyword>
<name>A0ABW5VN75_9MICO</name>
<reference evidence="7" key="1">
    <citation type="journal article" date="2019" name="Int. J. Syst. Evol. Microbiol.">
        <title>The Global Catalogue of Microorganisms (GCM) 10K type strain sequencing project: providing services to taxonomists for standard genome sequencing and annotation.</title>
        <authorList>
            <consortium name="The Broad Institute Genomics Platform"/>
            <consortium name="The Broad Institute Genome Sequencing Center for Infectious Disease"/>
            <person name="Wu L."/>
            <person name="Ma J."/>
        </authorList>
    </citation>
    <scope>NUCLEOTIDE SEQUENCE [LARGE SCALE GENOMIC DNA]</scope>
    <source>
        <strain evidence="7">CCM 7044</strain>
    </source>
</reference>